<organism evidence="2 3">
    <name type="scientific">Nothoprocta perdicaria</name>
    <name type="common">Chilean tinamou</name>
    <name type="synonym">Crypturus perdicarius</name>
    <dbReference type="NCBI Taxonomy" id="30464"/>
    <lineage>
        <taxon>Eukaryota</taxon>
        <taxon>Metazoa</taxon>
        <taxon>Chordata</taxon>
        <taxon>Craniata</taxon>
        <taxon>Vertebrata</taxon>
        <taxon>Euteleostomi</taxon>
        <taxon>Archelosauria</taxon>
        <taxon>Archosauria</taxon>
        <taxon>Dinosauria</taxon>
        <taxon>Saurischia</taxon>
        <taxon>Theropoda</taxon>
        <taxon>Coelurosauria</taxon>
        <taxon>Aves</taxon>
        <taxon>Palaeognathae</taxon>
        <taxon>Tinamiformes</taxon>
        <taxon>Tinamidae</taxon>
        <taxon>Nothoprocta</taxon>
    </lineage>
</organism>
<sequence length="365" mass="38489">PRRQYKGSKGGHEPAEKTRRSKKEKSREQVRRHRACSPTRGRLAGTHDAPARRWLLEGPSGPVVAGAELGRSPVESDQRLFSSLSAKGLHTVMSPLAKKKLLAQVSKEEALHCPKRHCPASRAAEPACQRDERQSAEAPGGAGRPSRLPPPPAVFTGCFHAYGPGTLPAPGCRPLRSRHCPSPEPSEPGWSGGLLPGGRGGPGATLATVQACWVPPGAASALVPPRAEVFTLPAVSRFGKEAEEQEKGAGHPVAKPKAVVATHAAPLGAGLPDAYKGAMLRLPPSTGSGPERPAPVHPVLIPAFPRPVVAAAVQPGRPRASGGGHYPYEGSLRQRLYGWPAQSAEMTAPSTHHACEHQPHRNVKQ</sequence>
<feature type="region of interest" description="Disordered" evidence="1">
    <location>
        <begin position="121"/>
        <end position="149"/>
    </location>
</feature>
<dbReference type="AlphaFoldDB" id="A0A8C6ZGR0"/>
<feature type="region of interest" description="Disordered" evidence="1">
    <location>
        <begin position="1"/>
        <end position="60"/>
    </location>
</feature>
<reference evidence="2" key="1">
    <citation type="submission" date="2025-08" db="UniProtKB">
        <authorList>
            <consortium name="Ensembl"/>
        </authorList>
    </citation>
    <scope>IDENTIFICATION</scope>
</reference>
<feature type="compositionally biased region" description="Basic residues" evidence="1">
    <location>
        <begin position="19"/>
        <end position="35"/>
    </location>
</feature>
<dbReference type="Proteomes" id="UP000694420">
    <property type="component" value="Unplaced"/>
</dbReference>
<proteinExistence type="predicted"/>
<protein>
    <submittedName>
        <fullName evidence="2">Uncharacterized protein</fullName>
    </submittedName>
</protein>
<accession>A0A8C6ZGR0</accession>
<feature type="region of interest" description="Disordered" evidence="1">
    <location>
        <begin position="343"/>
        <end position="365"/>
    </location>
</feature>
<evidence type="ECO:0000256" key="1">
    <source>
        <dbReference type="SAM" id="MobiDB-lite"/>
    </source>
</evidence>
<dbReference type="Ensembl" id="ENSNPET00000015764.1">
    <property type="protein sequence ID" value="ENSNPEP00000015382.1"/>
    <property type="gene ID" value="ENSNPEG00000011485.1"/>
</dbReference>
<reference evidence="2" key="2">
    <citation type="submission" date="2025-09" db="UniProtKB">
        <authorList>
            <consortium name="Ensembl"/>
        </authorList>
    </citation>
    <scope>IDENTIFICATION</scope>
</reference>
<name>A0A8C6ZGR0_NOTPE</name>
<evidence type="ECO:0000313" key="2">
    <source>
        <dbReference type="Ensembl" id="ENSNPEP00000015382.1"/>
    </source>
</evidence>
<feature type="compositionally biased region" description="Gly residues" evidence="1">
    <location>
        <begin position="190"/>
        <end position="202"/>
    </location>
</feature>
<keyword evidence="3" id="KW-1185">Reference proteome</keyword>
<feature type="region of interest" description="Disordered" evidence="1">
    <location>
        <begin position="179"/>
        <end position="202"/>
    </location>
</feature>
<evidence type="ECO:0000313" key="3">
    <source>
        <dbReference type="Proteomes" id="UP000694420"/>
    </source>
</evidence>